<reference evidence="11 12" key="2">
    <citation type="journal article" date="2010" name="Stand. Genomic Sci.">
        <title>Complete genome sequence of Desulfohalobium retbaense type strain (HR(100)).</title>
        <authorList>
            <person name="Spring S."/>
            <person name="Nolan M."/>
            <person name="Lapidus A."/>
            <person name="Glavina Del Rio T."/>
            <person name="Copeland A."/>
            <person name="Tice H."/>
            <person name="Cheng J.F."/>
            <person name="Lucas S."/>
            <person name="Land M."/>
            <person name="Chen F."/>
            <person name="Bruce D."/>
            <person name="Goodwin L."/>
            <person name="Pitluck S."/>
            <person name="Ivanova N."/>
            <person name="Mavromatis K."/>
            <person name="Mikhailova N."/>
            <person name="Pati A."/>
            <person name="Chen A."/>
            <person name="Palaniappan K."/>
            <person name="Hauser L."/>
            <person name="Chang Y.J."/>
            <person name="Jeffries C.D."/>
            <person name="Munk C."/>
            <person name="Kiss H."/>
            <person name="Chain P."/>
            <person name="Han C."/>
            <person name="Brettin T."/>
            <person name="Detter J.C."/>
            <person name="Schuler E."/>
            <person name="Goker M."/>
            <person name="Rohde M."/>
            <person name="Bristow J."/>
            <person name="Eisen J.A."/>
            <person name="Markowitz V."/>
            <person name="Hugenholtz P."/>
            <person name="Kyrpides N.C."/>
            <person name="Klenk H.P."/>
        </authorList>
    </citation>
    <scope>NUCLEOTIDE SEQUENCE [LARGE SCALE GENOMIC DNA]</scope>
    <source>
        <strain evidence="12">ATCC 49802 / DSM 20745 / S 6022</strain>
    </source>
</reference>
<reference evidence="12" key="1">
    <citation type="submission" date="2009-11" db="EMBL/GenBank/DDBJ databases">
        <title>The complete chromosome 1 of Sphaerobacter thermophilus DSM 20745.</title>
        <authorList>
            <person name="Lucas S."/>
            <person name="Copeland A."/>
            <person name="Lapidus A."/>
            <person name="Glavina del Rio T."/>
            <person name="Dalin E."/>
            <person name="Tice H."/>
            <person name="Bruce D."/>
            <person name="Goodwin L."/>
            <person name="Pitluck S."/>
            <person name="Kyrpides N."/>
            <person name="Mavromatis K."/>
            <person name="Ivanova N."/>
            <person name="Mikhailova N."/>
            <person name="LaButti K.M."/>
            <person name="Clum A."/>
            <person name="Sun H.I."/>
            <person name="Brettin T."/>
            <person name="Detter J.C."/>
            <person name="Han C."/>
            <person name="Larimer F."/>
            <person name="Land M."/>
            <person name="Hauser L."/>
            <person name="Markowitz V."/>
            <person name="Cheng J.F."/>
            <person name="Hugenholtz P."/>
            <person name="Woyke T."/>
            <person name="Wu D."/>
            <person name="Steenblock K."/>
            <person name="Schneider S."/>
            <person name="Pukall R."/>
            <person name="Goeker M."/>
            <person name="Klenk H.P."/>
            <person name="Eisen J.A."/>
        </authorList>
    </citation>
    <scope>NUCLEOTIDE SEQUENCE [LARGE SCALE GENOMIC DNA]</scope>
    <source>
        <strain evidence="12">ATCC 49802 / DSM 20745 / S 6022</strain>
    </source>
</reference>
<keyword evidence="6" id="KW-0059">Arsenical resistance</keyword>
<evidence type="ECO:0000256" key="3">
    <source>
        <dbReference type="ARBA" id="ARBA00022448"/>
    </source>
</evidence>
<evidence type="ECO:0000256" key="5">
    <source>
        <dbReference type="ARBA" id="ARBA00022692"/>
    </source>
</evidence>
<evidence type="ECO:0000256" key="1">
    <source>
        <dbReference type="ARBA" id="ARBA00004651"/>
    </source>
</evidence>
<evidence type="ECO:0000313" key="12">
    <source>
        <dbReference type="Proteomes" id="UP000002027"/>
    </source>
</evidence>
<organism evidence="11 12">
    <name type="scientific">Sphaerobacter thermophilus (strain ATCC 49802 / DSM 20745 / KCCM 41009 / NCIMB 13125 / S 6022)</name>
    <dbReference type="NCBI Taxonomy" id="479434"/>
    <lineage>
        <taxon>Bacteria</taxon>
        <taxon>Pseudomonadati</taxon>
        <taxon>Thermomicrobiota</taxon>
        <taxon>Thermomicrobia</taxon>
        <taxon>Sphaerobacterales</taxon>
        <taxon>Sphaerobacterineae</taxon>
        <taxon>Sphaerobacteraceae</taxon>
        <taxon>Sphaerobacter</taxon>
    </lineage>
</organism>
<dbReference type="PANTHER" id="PTHR43057:SF1">
    <property type="entry name" value="ARSENICAL-RESISTANCE PROTEIN 3"/>
    <property type="match status" value="1"/>
</dbReference>
<dbReference type="FunCoup" id="D1C3J2">
    <property type="interactions" value="149"/>
</dbReference>
<dbReference type="eggNOG" id="COG0798">
    <property type="taxonomic scope" value="Bacteria"/>
</dbReference>
<feature type="transmembrane region" description="Helical" evidence="10">
    <location>
        <begin position="199"/>
        <end position="218"/>
    </location>
</feature>
<feature type="transmembrane region" description="Helical" evidence="10">
    <location>
        <begin position="30"/>
        <end position="48"/>
    </location>
</feature>
<feature type="transmembrane region" description="Helical" evidence="10">
    <location>
        <begin position="269"/>
        <end position="294"/>
    </location>
</feature>
<dbReference type="PIRSF" id="PIRSF005508">
    <property type="entry name" value="Acr3"/>
    <property type="match status" value="1"/>
</dbReference>
<sequence>MTKDVTDTVMPRQARPASVTAQLSVLDRSLPLWIFLAMALGLGLGRLFPELATVIDAIQVGGVSLPIAVGLLWMMYPVLAKVKFEKLPAAASNGRLLVTSLVLNWVIGPALMFALAWLLLPDHPAYRTGVIIVGLARCIAMVLIWNMLACGNNEYAAVLVALNSVFQIVMFTVLGYVYLSLVPGWLGGEATVLDISMWQIAKNVLIFLGIPLVAGFLSRLILGHAKGTEWYDTQFIPRLGPTAIIGLLFTIVVMFSLKGDVILSLPLDVLRIAAPLLLYFGIMFFVAFGISYLLGFPYAETATLSFTAASNNFELAIAVAVGVFGIASGEALAAVVGPLVEVPVLIGLVYVSLWLGRVFYGRKGTGPAVPDAAA</sequence>
<dbReference type="GO" id="GO:0005886">
    <property type="term" value="C:plasma membrane"/>
    <property type="evidence" value="ECO:0007669"/>
    <property type="project" value="UniProtKB-SubCell"/>
</dbReference>
<dbReference type="NCBIfam" id="TIGR00832">
    <property type="entry name" value="acr3"/>
    <property type="match status" value="1"/>
</dbReference>
<evidence type="ECO:0000313" key="11">
    <source>
        <dbReference type="EMBL" id="ACZ38809.1"/>
    </source>
</evidence>
<accession>D1C3J2</accession>
<feature type="transmembrane region" description="Helical" evidence="10">
    <location>
        <begin position="239"/>
        <end position="257"/>
    </location>
</feature>
<dbReference type="STRING" id="479434.Sthe_1374"/>
<dbReference type="AlphaFoldDB" id="D1C3J2"/>
<evidence type="ECO:0000256" key="10">
    <source>
        <dbReference type="SAM" id="Phobius"/>
    </source>
</evidence>
<protein>
    <submittedName>
        <fullName evidence="11">Arsenical-resistance protein</fullName>
    </submittedName>
</protein>
<evidence type="ECO:0000256" key="2">
    <source>
        <dbReference type="ARBA" id="ARBA00010110"/>
    </source>
</evidence>
<keyword evidence="7 9" id="KW-1133">Transmembrane helix</keyword>
<dbReference type="InterPro" id="IPR038770">
    <property type="entry name" value="Na+/solute_symporter_sf"/>
</dbReference>
<dbReference type="KEGG" id="sti:Sthe_1374"/>
<dbReference type="InterPro" id="IPR002657">
    <property type="entry name" value="BilAc:Na_symport/Acr3"/>
</dbReference>
<dbReference type="GO" id="GO:0015297">
    <property type="term" value="F:antiporter activity"/>
    <property type="evidence" value="ECO:0007669"/>
    <property type="project" value="UniProtKB-UniRule"/>
</dbReference>
<dbReference type="InterPro" id="IPR004706">
    <property type="entry name" value="Arsenical-R_Acr3"/>
</dbReference>
<proteinExistence type="inferred from homology"/>
<dbReference type="GO" id="GO:0015105">
    <property type="term" value="F:arsenite transmembrane transporter activity"/>
    <property type="evidence" value="ECO:0007669"/>
    <property type="project" value="TreeGrafter"/>
</dbReference>
<name>D1C3J2_SPHTD</name>
<dbReference type="Pfam" id="PF01758">
    <property type="entry name" value="SBF"/>
    <property type="match status" value="1"/>
</dbReference>
<gene>
    <name evidence="11" type="ordered locus">Sthe_1374</name>
</gene>
<keyword evidence="12" id="KW-1185">Reference proteome</keyword>
<evidence type="ECO:0000256" key="9">
    <source>
        <dbReference type="PIRNR" id="PIRNR005508"/>
    </source>
</evidence>
<dbReference type="GO" id="GO:0015104">
    <property type="term" value="F:antimonite transmembrane transporter activity"/>
    <property type="evidence" value="ECO:0007669"/>
    <property type="project" value="TreeGrafter"/>
</dbReference>
<feature type="transmembrane region" description="Helical" evidence="10">
    <location>
        <begin position="54"/>
        <end position="76"/>
    </location>
</feature>
<comment type="similarity">
    <text evidence="2 9">Belongs to the arsenical resistance-3 (ACR3) (TC 2.A.59) family.</text>
</comment>
<dbReference type="InParanoid" id="D1C3J2"/>
<dbReference type="HOGENOM" id="CLU_022869_0_0_0"/>
<keyword evidence="5 9" id="KW-0812">Transmembrane</keyword>
<feature type="transmembrane region" description="Helical" evidence="10">
    <location>
        <begin position="96"/>
        <end position="120"/>
    </location>
</feature>
<feature type="transmembrane region" description="Helical" evidence="10">
    <location>
        <begin position="155"/>
        <end position="179"/>
    </location>
</feature>
<keyword evidence="4 9" id="KW-1003">Cell membrane</keyword>
<dbReference type="Proteomes" id="UP000002027">
    <property type="component" value="Chromosome 1"/>
</dbReference>
<dbReference type="PANTHER" id="PTHR43057">
    <property type="entry name" value="ARSENITE EFFLUX TRANSPORTER"/>
    <property type="match status" value="1"/>
</dbReference>
<feature type="transmembrane region" description="Helical" evidence="10">
    <location>
        <begin position="315"/>
        <end position="336"/>
    </location>
</feature>
<dbReference type="EMBL" id="CP001823">
    <property type="protein sequence ID" value="ACZ38809.1"/>
    <property type="molecule type" value="Genomic_DNA"/>
</dbReference>
<evidence type="ECO:0000256" key="8">
    <source>
        <dbReference type="ARBA" id="ARBA00023136"/>
    </source>
</evidence>
<evidence type="ECO:0000256" key="6">
    <source>
        <dbReference type="ARBA" id="ARBA00022849"/>
    </source>
</evidence>
<evidence type="ECO:0000256" key="7">
    <source>
        <dbReference type="ARBA" id="ARBA00022989"/>
    </source>
</evidence>
<keyword evidence="8 9" id="KW-0472">Membrane</keyword>
<keyword evidence="3 9" id="KW-0813">Transport</keyword>
<comment type="subcellular location">
    <subcellularLocation>
        <location evidence="1 9">Cell membrane</location>
        <topology evidence="1 9">Multi-pass membrane protein</topology>
    </subcellularLocation>
</comment>
<dbReference type="Gene3D" id="1.20.1530.20">
    <property type="match status" value="1"/>
</dbReference>
<feature type="transmembrane region" description="Helical" evidence="10">
    <location>
        <begin position="342"/>
        <end position="360"/>
    </location>
</feature>
<evidence type="ECO:0000256" key="4">
    <source>
        <dbReference type="ARBA" id="ARBA00022475"/>
    </source>
</evidence>
<dbReference type="GO" id="GO:0046685">
    <property type="term" value="P:response to arsenic-containing substance"/>
    <property type="evidence" value="ECO:0007669"/>
    <property type="project" value="UniProtKB-KW"/>
</dbReference>
<dbReference type="FunFam" id="1.20.1530.20:FF:000009">
    <property type="entry name" value="Arsenite transporter, ACR3 family"/>
    <property type="match status" value="1"/>
</dbReference>
<feature type="transmembrane region" description="Helical" evidence="10">
    <location>
        <begin position="126"/>
        <end position="148"/>
    </location>
</feature>